<dbReference type="PANTHER" id="PTHR38791:SF5">
    <property type="entry name" value="TRANSCRIPTION FACTOR DBAG-RELATED"/>
    <property type="match status" value="1"/>
</dbReference>
<dbReference type="Pfam" id="PF00172">
    <property type="entry name" value="Zn_clus"/>
    <property type="match status" value="1"/>
</dbReference>
<keyword evidence="4" id="KW-1185">Reference proteome</keyword>
<sequence length="492" mass="55574">MVFCGKPSDACEGCRTRRIKCDRKIPSCTQCINKSIECTGYRNQLDLSFRNETKKVVQKFEKTQRKLNQKTAKSRSPELIKQSRQSTMIWVPPSLDQPVQDAAVCHFLTAYAPGSHFDYLAEIYTKVPATTPFLASTSAAAMANLSRERKEPEILKRARTFYAQALEQTTSALQSNDATLDSTLISVLILSLFETVAQDSCISSDGWNTHIFGALALLKMRGPRQFETALGRKLYIHVSNNIRVTCAQRAKPLPLDFIELDIMAMPYMDYSSPILRTWPIVDDFIELQIMLRDKEASDPAERLRIAMKVEDACFELSNTLQPPWTYEIVDAEETPNEAFRFFAHRYSSHLIARLWNSIRMIRLFVNEVIVEGTAVKPDASQAERNAWLLIRSVAAQTAQNMAMDILASVPQFIRTPLQDPSKRLSATIAGGFIWPISAVGGSKLVSIDTRWYATESLHIIGREARLPQATTIAEMLETGQDPMQWLHMFHLA</sequence>
<dbReference type="InterPro" id="IPR036864">
    <property type="entry name" value="Zn2-C6_fun-type_DNA-bd_sf"/>
</dbReference>
<dbReference type="PROSITE" id="PS00463">
    <property type="entry name" value="ZN2_CY6_FUNGAL_1"/>
    <property type="match status" value="1"/>
</dbReference>
<proteinExistence type="predicted"/>
<evidence type="ECO:0000313" key="4">
    <source>
        <dbReference type="Proteomes" id="UP000799302"/>
    </source>
</evidence>
<dbReference type="Proteomes" id="UP000799302">
    <property type="component" value="Unassembled WGS sequence"/>
</dbReference>
<dbReference type="AlphaFoldDB" id="A0A6A6UDY6"/>
<reference evidence="3" key="1">
    <citation type="journal article" date="2020" name="Stud. Mycol.">
        <title>101 Dothideomycetes genomes: a test case for predicting lifestyles and emergence of pathogens.</title>
        <authorList>
            <person name="Haridas S."/>
            <person name="Albert R."/>
            <person name="Binder M."/>
            <person name="Bloem J."/>
            <person name="Labutti K."/>
            <person name="Salamov A."/>
            <person name="Andreopoulos B."/>
            <person name="Baker S."/>
            <person name="Barry K."/>
            <person name="Bills G."/>
            <person name="Bluhm B."/>
            <person name="Cannon C."/>
            <person name="Castanera R."/>
            <person name="Culley D."/>
            <person name="Daum C."/>
            <person name="Ezra D."/>
            <person name="Gonzalez J."/>
            <person name="Henrissat B."/>
            <person name="Kuo A."/>
            <person name="Liang C."/>
            <person name="Lipzen A."/>
            <person name="Lutzoni F."/>
            <person name="Magnuson J."/>
            <person name="Mondo S."/>
            <person name="Nolan M."/>
            <person name="Ohm R."/>
            <person name="Pangilinan J."/>
            <person name="Park H.-J."/>
            <person name="Ramirez L."/>
            <person name="Alfaro M."/>
            <person name="Sun H."/>
            <person name="Tritt A."/>
            <person name="Yoshinaga Y."/>
            <person name="Zwiers L.-H."/>
            <person name="Turgeon B."/>
            <person name="Goodwin S."/>
            <person name="Spatafora J."/>
            <person name="Crous P."/>
            <person name="Grigoriev I."/>
        </authorList>
    </citation>
    <scope>NUCLEOTIDE SEQUENCE</scope>
    <source>
        <strain evidence="3">CBS 115976</strain>
    </source>
</reference>
<dbReference type="InterPro" id="IPR001138">
    <property type="entry name" value="Zn2Cys6_DnaBD"/>
</dbReference>
<keyword evidence="1" id="KW-0539">Nucleus</keyword>
<dbReference type="PROSITE" id="PS50048">
    <property type="entry name" value="ZN2_CY6_FUNGAL_2"/>
    <property type="match status" value="1"/>
</dbReference>
<dbReference type="EMBL" id="MU004234">
    <property type="protein sequence ID" value="KAF2670030.1"/>
    <property type="molecule type" value="Genomic_DNA"/>
</dbReference>
<dbReference type="SUPFAM" id="SSF57701">
    <property type="entry name" value="Zn2/Cys6 DNA-binding domain"/>
    <property type="match status" value="1"/>
</dbReference>
<gene>
    <name evidence="3" type="ORF">BT63DRAFT_454215</name>
</gene>
<evidence type="ECO:0000256" key="1">
    <source>
        <dbReference type="ARBA" id="ARBA00023242"/>
    </source>
</evidence>
<organism evidence="3 4">
    <name type="scientific">Microthyrium microscopicum</name>
    <dbReference type="NCBI Taxonomy" id="703497"/>
    <lineage>
        <taxon>Eukaryota</taxon>
        <taxon>Fungi</taxon>
        <taxon>Dikarya</taxon>
        <taxon>Ascomycota</taxon>
        <taxon>Pezizomycotina</taxon>
        <taxon>Dothideomycetes</taxon>
        <taxon>Dothideomycetes incertae sedis</taxon>
        <taxon>Microthyriales</taxon>
        <taxon>Microthyriaceae</taxon>
        <taxon>Microthyrium</taxon>
    </lineage>
</organism>
<dbReference type="CDD" id="cd00067">
    <property type="entry name" value="GAL4"/>
    <property type="match status" value="1"/>
</dbReference>
<dbReference type="GO" id="GO:0000981">
    <property type="term" value="F:DNA-binding transcription factor activity, RNA polymerase II-specific"/>
    <property type="evidence" value="ECO:0007669"/>
    <property type="project" value="InterPro"/>
</dbReference>
<evidence type="ECO:0000313" key="3">
    <source>
        <dbReference type="EMBL" id="KAF2670030.1"/>
    </source>
</evidence>
<dbReference type="InterPro" id="IPR053175">
    <property type="entry name" value="DHMBA_Reg_Transcription_Factor"/>
</dbReference>
<accession>A0A6A6UDY6</accession>
<dbReference type="Gene3D" id="4.10.240.10">
    <property type="entry name" value="Zn(2)-C6 fungal-type DNA-binding domain"/>
    <property type="match status" value="1"/>
</dbReference>
<dbReference type="PANTHER" id="PTHR38791">
    <property type="entry name" value="ZN(II)2CYS6 TRANSCRIPTION FACTOR (EUROFUNG)-RELATED-RELATED"/>
    <property type="match status" value="1"/>
</dbReference>
<name>A0A6A6UDY6_9PEZI</name>
<evidence type="ECO:0000259" key="2">
    <source>
        <dbReference type="PROSITE" id="PS50048"/>
    </source>
</evidence>
<dbReference type="OrthoDB" id="5429770at2759"/>
<feature type="domain" description="Zn(2)-C6 fungal-type" evidence="2">
    <location>
        <begin position="10"/>
        <end position="39"/>
    </location>
</feature>
<dbReference type="InterPro" id="IPR021858">
    <property type="entry name" value="Fun_TF"/>
</dbReference>
<dbReference type="Pfam" id="PF11951">
    <property type="entry name" value="Fungal_trans_2"/>
    <property type="match status" value="1"/>
</dbReference>
<dbReference type="SMART" id="SM00066">
    <property type="entry name" value="GAL4"/>
    <property type="match status" value="1"/>
</dbReference>
<protein>
    <recommendedName>
        <fullName evidence="2">Zn(2)-C6 fungal-type domain-containing protein</fullName>
    </recommendedName>
</protein>
<dbReference type="GO" id="GO:0008270">
    <property type="term" value="F:zinc ion binding"/>
    <property type="evidence" value="ECO:0007669"/>
    <property type="project" value="InterPro"/>
</dbReference>